<dbReference type="InterPro" id="IPR052895">
    <property type="entry name" value="HetReg/Transcr_Mod"/>
</dbReference>
<organism evidence="2 3">
    <name type="scientific">Immersiella caudata</name>
    <dbReference type="NCBI Taxonomy" id="314043"/>
    <lineage>
        <taxon>Eukaryota</taxon>
        <taxon>Fungi</taxon>
        <taxon>Dikarya</taxon>
        <taxon>Ascomycota</taxon>
        <taxon>Pezizomycotina</taxon>
        <taxon>Sordariomycetes</taxon>
        <taxon>Sordariomycetidae</taxon>
        <taxon>Sordariales</taxon>
        <taxon>Lasiosphaeriaceae</taxon>
        <taxon>Immersiella</taxon>
    </lineage>
</organism>
<dbReference type="Pfam" id="PF06985">
    <property type="entry name" value="HET"/>
    <property type="match status" value="1"/>
</dbReference>
<reference evidence="2" key="1">
    <citation type="submission" date="2023-06" db="EMBL/GenBank/DDBJ databases">
        <title>Genome-scale phylogeny and comparative genomics of the fungal order Sordariales.</title>
        <authorList>
            <consortium name="Lawrence Berkeley National Laboratory"/>
            <person name="Hensen N."/>
            <person name="Bonometti L."/>
            <person name="Westerberg I."/>
            <person name="Brannstrom I.O."/>
            <person name="Guillou S."/>
            <person name="Cros-Aarteil S."/>
            <person name="Calhoun S."/>
            <person name="Haridas S."/>
            <person name="Kuo A."/>
            <person name="Mondo S."/>
            <person name="Pangilinan J."/>
            <person name="Riley R."/>
            <person name="Labutti K."/>
            <person name="Andreopoulos B."/>
            <person name="Lipzen A."/>
            <person name="Chen C."/>
            <person name="Yanf M."/>
            <person name="Daum C."/>
            <person name="Ng V."/>
            <person name="Clum A."/>
            <person name="Steindorff A."/>
            <person name="Ohm R."/>
            <person name="Martin F."/>
            <person name="Silar P."/>
            <person name="Natvig D."/>
            <person name="Lalanne C."/>
            <person name="Gautier V."/>
            <person name="Ament-Velasquez S.L."/>
            <person name="Kruys A."/>
            <person name="Hutchinson M.I."/>
            <person name="Powell A.J."/>
            <person name="Barry K."/>
            <person name="Miller A.N."/>
            <person name="Grigoriev I.V."/>
            <person name="Debuchy R."/>
            <person name="Gladieux P."/>
            <person name="Thoren M.H."/>
            <person name="Johannesson H."/>
        </authorList>
    </citation>
    <scope>NUCLEOTIDE SEQUENCE</scope>
    <source>
        <strain evidence="2">CBS 606.72</strain>
    </source>
</reference>
<dbReference type="Proteomes" id="UP001175000">
    <property type="component" value="Unassembled WGS sequence"/>
</dbReference>
<dbReference type="InterPro" id="IPR010730">
    <property type="entry name" value="HET"/>
</dbReference>
<dbReference type="PANTHER" id="PTHR24148:SF73">
    <property type="entry name" value="HET DOMAIN PROTEIN (AFU_ORTHOLOGUE AFUA_8G01020)"/>
    <property type="match status" value="1"/>
</dbReference>
<evidence type="ECO:0000313" key="2">
    <source>
        <dbReference type="EMBL" id="KAK0621040.1"/>
    </source>
</evidence>
<dbReference type="AlphaFoldDB" id="A0AA39WSZ5"/>
<keyword evidence="3" id="KW-1185">Reference proteome</keyword>
<gene>
    <name evidence="2" type="ORF">B0T14DRAFT_429331</name>
</gene>
<dbReference type="PANTHER" id="PTHR24148">
    <property type="entry name" value="ANKYRIN REPEAT DOMAIN-CONTAINING PROTEIN 39 HOMOLOG-RELATED"/>
    <property type="match status" value="1"/>
</dbReference>
<feature type="domain" description="Heterokaryon incompatibility" evidence="1">
    <location>
        <begin position="63"/>
        <end position="206"/>
    </location>
</feature>
<feature type="non-terminal residue" evidence="2">
    <location>
        <position position="220"/>
    </location>
</feature>
<evidence type="ECO:0000313" key="3">
    <source>
        <dbReference type="Proteomes" id="UP001175000"/>
    </source>
</evidence>
<sequence length="220" mass="24527">MAANLKTSRHAAVAPEPAPTPYPFTQLDISKREIRVLRIEPGNFEGAVAVSISVVSLNDQPVFNTLSYAWGDASARCTIDLNGHEISVTVNLESALRHLRSHASGLMDVLSTLLWVDAVCIDQANTEERNSQVRLMGDVYRSANLVIVWLGNGDEQTDWLFDTLNHGQSRTALDVVGSTDRWRAHWVAETNLFCRSWWSRLWTIQEAVLPEPEPIMVCGT</sequence>
<protein>
    <submittedName>
        <fullName evidence="2">Heterokaryon incompatibility protein-domain-containing protein</fullName>
    </submittedName>
</protein>
<dbReference type="EMBL" id="JAULSU010000004">
    <property type="protein sequence ID" value="KAK0621040.1"/>
    <property type="molecule type" value="Genomic_DNA"/>
</dbReference>
<evidence type="ECO:0000259" key="1">
    <source>
        <dbReference type="Pfam" id="PF06985"/>
    </source>
</evidence>
<name>A0AA39WSZ5_9PEZI</name>
<accession>A0AA39WSZ5</accession>
<comment type="caution">
    <text evidence="2">The sequence shown here is derived from an EMBL/GenBank/DDBJ whole genome shotgun (WGS) entry which is preliminary data.</text>
</comment>
<proteinExistence type="predicted"/>